<sequence>MADGSKSSNEFGAIDFLWRLVASFFLVFLTFNPSGWSYFHWVKRAVANEDGTGGISAVHFFVGAILLAGWTVFLVSTKNSLGLLGSVIGALIIGTGIWLLIDIGVVSAGSANAVAWLVLSAMAILLAIGLSWSHVWRRLSGQLEVDDND</sequence>
<reference evidence="2 3" key="1">
    <citation type="submission" date="2019-09" db="EMBL/GenBank/DDBJ databases">
        <title>Wenzhouxiangella sp. Genome sequencing and assembly.</title>
        <authorList>
            <person name="Zhang R."/>
        </authorList>
    </citation>
    <scope>NUCLEOTIDE SEQUENCE [LARGE SCALE GENOMIC DNA]</scope>
    <source>
        <strain evidence="2 3">W260</strain>
    </source>
</reference>
<keyword evidence="3" id="KW-1185">Reference proteome</keyword>
<comment type="caution">
    <text evidence="2">The sequence shown here is derived from an EMBL/GenBank/DDBJ whole genome shotgun (WGS) entry which is preliminary data.</text>
</comment>
<accession>A0A5N0TE95</accession>
<feature type="transmembrane region" description="Helical" evidence="1">
    <location>
        <begin position="12"/>
        <end position="31"/>
    </location>
</feature>
<evidence type="ECO:0000256" key="1">
    <source>
        <dbReference type="SAM" id="Phobius"/>
    </source>
</evidence>
<keyword evidence="1" id="KW-0812">Transmembrane</keyword>
<feature type="transmembrane region" description="Helical" evidence="1">
    <location>
        <begin position="81"/>
        <end position="101"/>
    </location>
</feature>
<keyword evidence="1" id="KW-0472">Membrane</keyword>
<dbReference type="InterPro" id="IPR045387">
    <property type="entry name" value="DUF6524"/>
</dbReference>
<organism evidence="2 3">
    <name type="scientific">Marinihelvus fidelis</name>
    <dbReference type="NCBI Taxonomy" id="2613842"/>
    <lineage>
        <taxon>Bacteria</taxon>
        <taxon>Pseudomonadati</taxon>
        <taxon>Pseudomonadota</taxon>
        <taxon>Gammaproteobacteria</taxon>
        <taxon>Chromatiales</taxon>
        <taxon>Wenzhouxiangellaceae</taxon>
        <taxon>Marinihelvus</taxon>
    </lineage>
</organism>
<evidence type="ECO:0000313" key="2">
    <source>
        <dbReference type="EMBL" id="KAA9133355.1"/>
    </source>
</evidence>
<dbReference type="Pfam" id="PF20134">
    <property type="entry name" value="DUF6524"/>
    <property type="match status" value="1"/>
</dbReference>
<protein>
    <submittedName>
        <fullName evidence="2">Uncharacterized protein</fullName>
    </submittedName>
</protein>
<evidence type="ECO:0000313" key="3">
    <source>
        <dbReference type="Proteomes" id="UP000325372"/>
    </source>
</evidence>
<keyword evidence="1" id="KW-1133">Transmembrane helix</keyword>
<gene>
    <name evidence="2" type="ORF">F3N42_03125</name>
</gene>
<feature type="transmembrane region" description="Helical" evidence="1">
    <location>
        <begin position="51"/>
        <end position="74"/>
    </location>
</feature>
<dbReference type="AlphaFoldDB" id="A0A5N0TE95"/>
<dbReference type="Proteomes" id="UP000325372">
    <property type="component" value="Unassembled WGS sequence"/>
</dbReference>
<dbReference type="RefSeq" id="WP_150862914.1">
    <property type="nucleotide sequence ID" value="NZ_VYXP01000002.1"/>
</dbReference>
<name>A0A5N0TE95_9GAMM</name>
<dbReference type="EMBL" id="VYXP01000002">
    <property type="protein sequence ID" value="KAA9133355.1"/>
    <property type="molecule type" value="Genomic_DNA"/>
</dbReference>
<proteinExistence type="predicted"/>
<feature type="transmembrane region" description="Helical" evidence="1">
    <location>
        <begin position="113"/>
        <end position="132"/>
    </location>
</feature>